<gene>
    <name evidence="4" type="ORF">TI39_contig380g00020</name>
</gene>
<reference evidence="4 5" key="1">
    <citation type="submission" date="2015-03" db="EMBL/GenBank/DDBJ databases">
        <title>RNA-seq based gene annotation and comparative genomics of four Zymoseptoria species reveal species-specific pathogenicity related genes and transposable element activity.</title>
        <authorList>
            <person name="Grandaubert J."/>
            <person name="Bhattacharyya A."/>
            <person name="Stukenbrock E.H."/>
        </authorList>
    </citation>
    <scope>NUCLEOTIDE SEQUENCE [LARGE SCALE GENOMIC DNA]</scope>
    <source>
        <strain evidence="4 5">Zb18110</strain>
    </source>
</reference>
<dbReference type="SUPFAM" id="SSF47954">
    <property type="entry name" value="Cyclin-like"/>
    <property type="match status" value="2"/>
</dbReference>
<sequence length="881" mass="100482">MQQGRAWFMEPASRHFNPSMSKNPFVNGASVYRFVLGDPLCVLCGKTGHLNRECNAKGTSEELLPDEQKFLWKVVIDEQNRIKAARGLQKTQPTMALAPGNETIQRAPVRTGRLPGENAQHDKGVFRPYIRPEMESMRSSAVRDSAPREEFSRDSRPREFLPERYSSYSPMPQQRVQHPQERYASPIPQQRGQRPPERHASRDHYAPGQYSSRRQYVPAHDVRREPFDREYQDIRYEDHYHRHESRPPPEHERRSEVRNSIPAEDIQDRKRKFDEEILSRRAPIIRVDNSRGSSRAREVEVQQALAGPCGPDTLQGKNDMGRKKPTTFEPLPELPSSNPNLIPLGMGAAKRMSNGEPKIVGPHPSTIRVSAPYITQSAVEKRLQPPGLDAQERNIAAAREDQFCLQGVTWLDNVRRALQLPIRTFTTACVYYHKFRLAHPTSEYSWSDAAAASLLTSCKNEDTLKKSKDILAAAYNMKQLSSHEQVGSDDPMFDGPSRAVVGVERLILESGAFDFRSRSPHQVLVKICKSLPPSEDLRSVAQLAWTVLTDLHRTFAPLKQTSATLSLASLEIAVQLSIIASPTKTCSVHTDLHALNINKWYTTRAEVMETLLDALDLYAHHTGATILGPKYSLDDLIRIRLAFNKECSESNLSRHTSIQPPTSPDNTNGDPASTLRVANGHPTPVSPPQPDTLQPTQQPASGPFQPEPEGGGTLRFMLNPQRAVDERAEVSRYHVEEWEEYEEEIEVPLSRNRSRERNGSDRHRLPDRPERERDGRSREFEDRRSEREGSSRAPAPPLVGRELERERLREREREAERERTRLRERERDRRYDDRRGHDGRGQGHGHGHGHRGGRDRRFEERGPPPYEGGGDRRRGPRHDRR</sequence>
<evidence type="ECO:0000259" key="3">
    <source>
        <dbReference type="PROSITE" id="PS50158"/>
    </source>
</evidence>
<dbReference type="CDD" id="cd20546">
    <property type="entry name" value="CYCLIN_SpCG1C_ScCTK2-like_rpt2"/>
    <property type="match status" value="1"/>
</dbReference>
<feature type="compositionally biased region" description="Basic residues" evidence="2">
    <location>
        <begin position="843"/>
        <end position="854"/>
    </location>
</feature>
<dbReference type="GO" id="GO:0003676">
    <property type="term" value="F:nucleic acid binding"/>
    <property type="evidence" value="ECO:0007669"/>
    <property type="project" value="InterPro"/>
</dbReference>
<dbReference type="GO" id="GO:0008270">
    <property type="term" value="F:zinc ion binding"/>
    <property type="evidence" value="ECO:0007669"/>
    <property type="project" value="UniProtKB-KW"/>
</dbReference>
<feature type="compositionally biased region" description="Basic and acidic residues" evidence="2">
    <location>
        <begin position="145"/>
        <end position="162"/>
    </location>
</feature>
<feature type="region of interest" description="Disordered" evidence="2">
    <location>
        <begin position="740"/>
        <end position="881"/>
    </location>
</feature>
<proteinExistence type="predicted"/>
<dbReference type="GO" id="GO:0006357">
    <property type="term" value="P:regulation of transcription by RNA polymerase II"/>
    <property type="evidence" value="ECO:0007669"/>
    <property type="project" value="InterPro"/>
</dbReference>
<dbReference type="PANTHER" id="PTHR10026">
    <property type="entry name" value="CYCLIN"/>
    <property type="match status" value="1"/>
</dbReference>
<evidence type="ECO:0000313" key="4">
    <source>
        <dbReference type="EMBL" id="KJX98964.1"/>
    </source>
</evidence>
<dbReference type="EMBL" id="LAFY01000372">
    <property type="protein sequence ID" value="KJX98964.1"/>
    <property type="molecule type" value="Genomic_DNA"/>
</dbReference>
<dbReference type="OrthoDB" id="4951845at2759"/>
<dbReference type="Proteomes" id="UP000033647">
    <property type="component" value="Unassembled WGS sequence"/>
</dbReference>
<keyword evidence="5" id="KW-1185">Reference proteome</keyword>
<feature type="region of interest" description="Disordered" evidence="2">
    <location>
        <begin position="112"/>
        <end position="131"/>
    </location>
</feature>
<dbReference type="GO" id="GO:0016538">
    <property type="term" value="F:cyclin-dependent protein serine/threonine kinase regulator activity"/>
    <property type="evidence" value="ECO:0007669"/>
    <property type="project" value="InterPro"/>
</dbReference>
<dbReference type="InterPro" id="IPR001878">
    <property type="entry name" value="Znf_CCHC"/>
</dbReference>
<dbReference type="InterPro" id="IPR036915">
    <property type="entry name" value="Cyclin-like_sf"/>
</dbReference>
<dbReference type="STRING" id="1047168.A0A0F4GNH5"/>
<keyword evidence="1" id="KW-0479">Metal-binding</keyword>
<feature type="region of interest" description="Disordered" evidence="2">
    <location>
        <begin position="136"/>
        <end position="264"/>
    </location>
</feature>
<evidence type="ECO:0000313" key="5">
    <source>
        <dbReference type="Proteomes" id="UP000033647"/>
    </source>
</evidence>
<feature type="compositionally biased region" description="Basic and acidic residues" evidence="2">
    <location>
        <begin position="801"/>
        <end position="841"/>
    </location>
</feature>
<dbReference type="Gene3D" id="1.10.472.10">
    <property type="entry name" value="Cyclin-like"/>
    <property type="match status" value="2"/>
</dbReference>
<feature type="compositionally biased region" description="Basic and acidic residues" evidence="2">
    <location>
        <begin position="194"/>
        <end position="205"/>
    </location>
</feature>
<comment type="caution">
    <text evidence="4">The sequence shown here is derived from an EMBL/GenBank/DDBJ whole genome shotgun (WGS) entry which is preliminary data.</text>
</comment>
<feature type="region of interest" description="Disordered" evidence="2">
    <location>
        <begin position="650"/>
        <end position="715"/>
    </location>
</feature>
<dbReference type="AlphaFoldDB" id="A0A0F4GNH5"/>
<feature type="compositionally biased region" description="Basic and acidic residues" evidence="2">
    <location>
        <begin position="119"/>
        <end position="131"/>
    </location>
</feature>
<feature type="domain" description="CCHC-type" evidence="3">
    <location>
        <begin position="41"/>
        <end position="54"/>
    </location>
</feature>
<feature type="region of interest" description="Disordered" evidence="2">
    <location>
        <begin position="301"/>
        <end position="321"/>
    </location>
</feature>
<keyword evidence="1" id="KW-0862">Zinc</keyword>
<keyword evidence="1" id="KW-0863">Zinc-finger</keyword>
<evidence type="ECO:0000256" key="1">
    <source>
        <dbReference type="PROSITE-ProRule" id="PRU00047"/>
    </source>
</evidence>
<feature type="compositionally biased region" description="Basic and acidic residues" evidence="2">
    <location>
        <begin position="753"/>
        <end position="790"/>
    </location>
</feature>
<protein>
    <recommendedName>
        <fullName evidence="3">CCHC-type domain-containing protein</fullName>
    </recommendedName>
</protein>
<dbReference type="InterPro" id="IPR043198">
    <property type="entry name" value="Cyclin/Ssn8"/>
</dbReference>
<feature type="compositionally biased region" description="Basic and acidic residues" evidence="2">
    <location>
        <begin position="220"/>
        <end position="257"/>
    </location>
</feature>
<feature type="compositionally biased region" description="Polar residues" evidence="2">
    <location>
        <begin position="166"/>
        <end position="177"/>
    </location>
</feature>
<organism evidence="4 5">
    <name type="scientific">Zymoseptoria brevis</name>
    <dbReference type="NCBI Taxonomy" id="1047168"/>
    <lineage>
        <taxon>Eukaryota</taxon>
        <taxon>Fungi</taxon>
        <taxon>Dikarya</taxon>
        <taxon>Ascomycota</taxon>
        <taxon>Pezizomycotina</taxon>
        <taxon>Dothideomycetes</taxon>
        <taxon>Dothideomycetidae</taxon>
        <taxon>Mycosphaerellales</taxon>
        <taxon>Mycosphaerellaceae</taxon>
        <taxon>Zymoseptoria</taxon>
    </lineage>
</organism>
<feature type="compositionally biased region" description="Polar residues" evidence="2">
    <location>
        <begin position="650"/>
        <end position="671"/>
    </location>
</feature>
<dbReference type="PROSITE" id="PS50158">
    <property type="entry name" value="ZF_CCHC"/>
    <property type="match status" value="1"/>
</dbReference>
<name>A0A0F4GNH5_9PEZI</name>
<evidence type="ECO:0000256" key="2">
    <source>
        <dbReference type="SAM" id="MobiDB-lite"/>
    </source>
</evidence>
<accession>A0A0F4GNH5</accession>